<accession>A0A2T1N8C4</accession>
<organism evidence="1 2">
    <name type="scientific">Aurantibacter aestuarii</name>
    <dbReference type="NCBI Taxonomy" id="1266046"/>
    <lineage>
        <taxon>Bacteria</taxon>
        <taxon>Pseudomonadati</taxon>
        <taxon>Bacteroidota</taxon>
        <taxon>Flavobacteriia</taxon>
        <taxon>Flavobacteriales</taxon>
        <taxon>Flavobacteriaceae</taxon>
        <taxon>Aurantibacter</taxon>
    </lineage>
</organism>
<gene>
    <name evidence="1" type="ORF">C7H52_07145</name>
</gene>
<protein>
    <submittedName>
        <fullName evidence="1">Uncharacterized protein</fullName>
    </submittedName>
</protein>
<sequence>MRFFLIFIYLFFSHSNAQIELDIILPVNYSIHKNKKDVGKNNEIAVDSVVSNIDSTLYKNLKNFTFFDNKRLLKKYSFHTFGYSDNKSIQQWIVPIRVYFDPLIDKSIVSNFKRFIIPFSSIENLDISVVDDINKANYYFKVFDKEISAFTHEDLKDFSLEEKKTLTFSLMTYNLNVKSNNQIYSCIFKISSKELENPLFLSKLKKGFYLSLNRFYSSSLAENYSILNKNTEYVEEVSDYDLAMLKIHYHYIFKTPVYLNQFEILEKKYHSIK</sequence>
<name>A0A2T1N8C4_9FLAO</name>
<dbReference type="Proteomes" id="UP000238426">
    <property type="component" value="Unassembled WGS sequence"/>
</dbReference>
<evidence type="ECO:0000313" key="2">
    <source>
        <dbReference type="Proteomes" id="UP000238426"/>
    </source>
</evidence>
<evidence type="ECO:0000313" key="1">
    <source>
        <dbReference type="EMBL" id="PSG88073.1"/>
    </source>
</evidence>
<reference evidence="1 2" key="1">
    <citation type="submission" date="2018-03" db="EMBL/GenBank/DDBJ databases">
        <title>Mesoflavibacter sp. HG37 and Mesoflavibacter sp. HG96 sp.nov., two marine bacteria isolated from seawater of Western Pacific Ocean.</title>
        <authorList>
            <person name="Cheng H."/>
            <person name="Wu Y.-H."/>
            <person name="Guo L.-L."/>
            <person name="Xu X.-W."/>
        </authorList>
    </citation>
    <scope>NUCLEOTIDE SEQUENCE [LARGE SCALE GENOMIC DNA]</scope>
    <source>
        <strain evidence="1 2">KCTC 32269</strain>
    </source>
</reference>
<proteinExistence type="predicted"/>
<comment type="caution">
    <text evidence="1">The sequence shown here is derived from an EMBL/GenBank/DDBJ whole genome shotgun (WGS) entry which is preliminary data.</text>
</comment>
<keyword evidence="2" id="KW-1185">Reference proteome</keyword>
<dbReference type="OrthoDB" id="1376960at2"/>
<dbReference type="AlphaFoldDB" id="A0A2T1N8C4"/>
<dbReference type="RefSeq" id="WP_106463211.1">
    <property type="nucleotide sequence ID" value="NZ_PXOQ01000009.1"/>
</dbReference>
<dbReference type="EMBL" id="PXOQ01000009">
    <property type="protein sequence ID" value="PSG88073.1"/>
    <property type="molecule type" value="Genomic_DNA"/>
</dbReference>